<dbReference type="OrthoDB" id="9797931at2"/>
<accession>A0A0U5BCD4</accession>
<dbReference type="EMBL" id="AP017315">
    <property type="protein sequence ID" value="BAU33396.1"/>
    <property type="molecule type" value="Genomic_DNA"/>
</dbReference>
<dbReference type="RefSeq" id="WP_096423118.1">
    <property type="nucleotide sequence ID" value="NZ_AP017315.1"/>
</dbReference>
<evidence type="ECO:0000256" key="1">
    <source>
        <dbReference type="ARBA" id="ARBA00001947"/>
    </source>
</evidence>
<dbReference type="PANTHER" id="PTHR43401">
    <property type="entry name" value="L-THREONINE 3-DEHYDROGENASE"/>
    <property type="match status" value="1"/>
</dbReference>
<dbReference type="SUPFAM" id="SSF51735">
    <property type="entry name" value="NAD(P)-binding Rossmann-fold domains"/>
    <property type="match status" value="1"/>
</dbReference>
<dbReference type="GO" id="GO:0008270">
    <property type="term" value="F:zinc ion binding"/>
    <property type="evidence" value="ECO:0007669"/>
    <property type="project" value="InterPro"/>
</dbReference>
<sequence>MTLTMKAVRLHGPGDLRLDDVPVPFPGHGEVRIAVWRSGICGTDLHIAKGTFPAPNLPLTLGHEFSGVVDAVGPGVDGIHEGAQVVADINVSCGHCYYCTRGQKLFCPAVAQLGVHRAGGLAEYVLAPATNIHVLPNGIDLDAAAYVEPLACAIHGQDRIGINVGETVLVIGGGPMGLAHIVLARLNGASRVIVSEPDATRRALAADLGADDVINPLASDIELSLPELTSGVGPDVVIEAVGSVRTYETAVALVRRGGRILAYGAAPQDASMTLRPFDIYSKELTIVGSYAGTYDTWPRAIALIAQGRFAPAKIVDSIRPLSEAVDAIKALEHDRSTIKVHISIADR</sequence>
<evidence type="ECO:0000256" key="4">
    <source>
        <dbReference type="ARBA" id="ARBA00023002"/>
    </source>
</evidence>
<evidence type="ECO:0000256" key="5">
    <source>
        <dbReference type="RuleBase" id="RU361277"/>
    </source>
</evidence>
<dbReference type="Gene3D" id="3.40.50.720">
    <property type="entry name" value="NAD(P)-binding Rossmann-like Domain"/>
    <property type="match status" value="1"/>
</dbReference>
<gene>
    <name evidence="7" type="ORF">MalAC0309_2557</name>
</gene>
<evidence type="ECO:0000313" key="8">
    <source>
        <dbReference type="Proteomes" id="UP000218965"/>
    </source>
</evidence>
<evidence type="ECO:0000259" key="6">
    <source>
        <dbReference type="SMART" id="SM00829"/>
    </source>
</evidence>
<evidence type="ECO:0000256" key="2">
    <source>
        <dbReference type="ARBA" id="ARBA00022723"/>
    </source>
</evidence>
<dbReference type="CDD" id="cd08234">
    <property type="entry name" value="threonine_DH_like"/>
    <property type="match status" value="1"/>
</dbReference>
<dbReference type="PROSITE" id="PS00059">
    <property type="entry name" value="ADH_ZINC"/>
    <property type="match status" value="1"/>
</dbReference>
<keyword evidence="3 5" id="KW-0862">Zinc</keyword>
<comment type="cofactor">
    <cofactor evidence="1 5">
        <name>Zn(2+)</name>
        <dbReference type="ChEBI" id="CHEBI:29105"/>
    </cofactor>
</comment>
<evidence type="ECO:0000313" key="7">
    <source>
        <dbReference type="EMBL" id="BAU33396.1"/>
    </source>
</evidence>
<dbReference type="Proteomes" id="UP000218965">
    <property type="component" value="Chromosome"/>
</dbReference>
<organism evidence="7 8">
    <name type="scientific">Microcella alkaliphila</name>
    <dbReference type="NCBI Taxonomy" id="279828"/>
    <lineage>
        <taxon>Bacteria</taxon>
        <taxon>Bacillati</taxon>
        <taxon>Actinomycetota</taxon>
        <taxon>Actinomycetes</taxon>
        <taxon>Micrococcales</taxon>
        <taxon>Microbacteriaceae</taxon>
        <taxon>Microcella</taxon>
    </lineage>
</organism>
<dbReference type="KEGG" id="malk:MalAC0309_2557"/>
<keyword evidence="4" id="KW-0560">Oxidoreductase</keyword>
<feature type="domain" description="Enoyl reductase (ER)" evidence="6">
    <location>
        <begin position="12"/>
        <end position="342"/>
    </location>
</feature>
<dbReference type="Pfam" id="PF00107">
    <property type="entry name" value="ADH_zinc_N"/>
    <property type="match status" value="1"/>
</dbReference>
<evidence type="ECO:0000256" key="3">
    <source>
        <dbReference type="ARBA" id="ARBA00022833"/>
    </source>
</evidence>
<dbReference type="InterPro" id="IPR002328">
    <property type="entry name" value="ADH_Zn_CS"/>
</dbReference>
<dbReference type="Pfam" id="PF08240">
    <property type="entry name" value="ADH_N"/>
    <property type="match status" value="1"/>
</dbReference>
<proteinExistence type="inferred from homology"/>
<protein>
    <submittedName>
        <fullName evidence="7">Alcohol dehydrogenase GroES domain-containing pr otein</fullName>
    </submittedName>
</protein>
<dbReference type="InterPro" id="IPR036291">
    <property type="entry name" value="NAD(P)-bd_dom_sf"/>
</dbReference>
<dbReference type="PANTHER" id="PTHR43401:SF2">
    <property type="entry name" value="L-THREONINE 3-DEHYDROGENASE"/>
    <property type="match status" value="1"/>
</dbReference>
<reference evidence="7 8" key="2">
    <citation type="submission" date="2016-01" db="EMBL/GenBank/DDBJ databases">
        <title>Microcella alkaliphila JAM AC0309 whole genome shotgun sequence.</title>
        <authorList>
            <person name="Kurata A."/>
            <person name="Hirose Y."/>
            <person name="Kishimoto N."/>
            <person name="Kobayashi T."/>
        </authorList>
    </citation>
    <scope>NUCLEOTIDE SEQUENCE [LARGE SCALE GENOMIC DNA]</scope>
    <source>
        <strain evidence="7 8">JAM AC0309</strain>
    </source>
</reference>
<dbReference type="InterPro" id="IPR020843">
    <property type="entry name" value="ER"/>
</dbReference>
<dbReference type="SMART" id="SM00829">
    <property type="entry name" value="PKS_ER"/>
    <property type="match status" value="1"/>
</dbReference>
<comment type="similarity">
    <text evidence="5">Belongs to the zinc-containing alcohol dehydrogenase family.</text>
</comment>
<dbReference type="InterPro" id="IPR013149">
    <property type="entry name" value="ADH-like_C"/>
</dbReference>
<keyword evidence="2 5" id="KW-0479">Metal-binding</keyword>
<dbReference type="InterPro" id="IPR013154">
    <property type="entry name" value="ADH-like_N"/>
</dbReference>
<reference evidence="8" key="1">
    <citation type="submission" date="2015-12" db="EMBL/GenBank/DDBJ databases">
        <authorList>
            <person name="Shamseldin A."/>
            <person name="Moawad H."/>
            <person name="Abd El-Rahim W.M."/>
            <person name="Sadowsky M.J."/>
        </authorList>
    </citation>
    <scope>NUCLEOTIDE SEQUENCE [LARGE SCALE GENOMIC DNA]</scope>
    <source>
        <strain evidence="8">JAM AC0309</strain>
    </source>
</reference>
<name>A0A0U5BCD4_9MICO</name>
<dbReference type="SUPFAM" id="SSF50129">
    <property type="entry name" value="GroES-like"/>
    <property type="match status" value="1"/>
</dbReference>
<dbReference type="Gene3D" id="3.90.180.10">
    <property type="entry name" value="Medium-chain alcohol dehydrogenases, catalytic domain"/>
    <property type="match status" value="1"/>
</dbReference>
<dbReference type="AlphaFoldDB" id="A0A0U5BCD4"/>
<dbReference type="InterPro" id="IPR050129">
    <property type="entry name" value="Zn_alcohol_dh"/>
</dbReference>
<dbReference type="GO" id="GO:0016491">
    <property type="term" value="F:oxidoreductase activity"/>
    <property type="evidence" value="ECO:0007669"/>
    <property type="project" value="UniProtKB-KW"/>
</dbReference>
<dbReference type="InterPro" id="IPR011032">
    <property type="entry name" value="GroES-like_sf"/>
</dbReference>